<dbReference type="InterPro" id="IPR023654">
    <property type="entry name" value="Ribosomal_eL32_arc"/>
</dbReference>
<dbReference type="GO" id="GO:0003735">
    <property type="term" value="F:structural constituent of ribosome"/>
    <property type="evidence" value="ECO:0007669"/>
    <property type="project" value="InterPro"/>
</dbReference>
<keyword evidence="7" id="KW-1185">Reference proteome</keyword>
<dbReference type="PANTHER" id="PTHR23413">
    <property type="entry name" value="60S RIBOSOMAL PROTEIN L32 AND DNA-DIRECTED RNA POLYMERASE II, SUBUNIT N"/>
    <property type="match status" value="1"/>
</dbReference>
<dbReference type="NCBIfam" id="NF006332">
    <property type="entry name" value="PRK08562.1"/>
    <property type="match status" value="1"/>
</dbReference>
<evidence type="ECO:0000256" key="1">
    <source>
        <dbReference type="ARBA" id="ARBA00008431"/>
    </source>
</evidence>
<proteinExistence type="inferred from homology"/>
<evidence type="ECO:0000313" key="7">
    <source>
        <dbReference type="Proteomes" id="UP000024332"/>
    </source>
</evidence>
<accession>A0A031LME1</accession>
<evidence type="ECO:0000256" key="3">
    <source>
        <dbReference type="ARBA" id="ARBA00023274"/>
    </source>
</evidence>
<evidence type="ECO:0000313" key="6">
    <source>
        <dbReference type="EMBL" id="EZQ03846.1"/>
    </source>
</evidence>
<dbReference type="SMART" id="SM01393">
    <property type="entry name" value="Ribosomal_L32e"/>
    <property type="match status" value="1"/>
</dbReference>
<dbReference type="OrthoDB" id="372100at2157"/>
<dbReference type="PANTHER" id="PTHR23413:SF1">
    <property type="entry name" value="RIBOSOMAL PROTEIN L32"/>
    <property type="match status" value="1"/>
</dbReference>
<evidence type="ECO:0000256" key="5">
    <source>
        <dbReference type="ARBA" id="ARBA00035377"/>
    </source>
</evidence>
<evidence type="ECO:0000256" key="2">
    <source>
        <dbReference type="ARBA" id="ARBA00022980"/>
    </source>
</evidence>
<gene>
    <name evidence="6" type="ORF">CM19_09000</name>
</gene>
<dbReference type="GO" id="GO:0022625">
    <property type="term" value="C:cytosolic large ribosomal subunit"/>
    <property type="evidence" value="ECO:0007669"/>
    <property type="project" value="TreeGrafter"/>
</dbReference>
<dbReference type="AlphaFoldDB" id="A0A031LME1"/>
<dbReference type="SUPFAM" id="SSF52042">
    <property type="entry name" value="Ribosomal protein L32e"/>
    <property type="match status" value="1"/>
</dbReference>
<keyword evidence="2 6" id="KW-0689">Ribosomal protein</keyword>
<comment type="caution">
    <text evidence="6">The sequence shown here is derived from an EMBL/GenBank/DDBJ whole genome shotgun (WGS) entry which is preliminary data.</text>
</comment>
<dbReference type="Proteomes" id="UP000024332">
    <property type="component" value="Unassembled WGS sequence"/>
</dbReference>
<protein>
    <recommendedName>
        <fullName evidence="4">Large ribosomal subunit protein eL32</fullName>
    </recommendedName>
    <alternativeName>
        <fullName evidence="5">50S ribosomal protein L32e</fullName>
    </alternativeName>
</protein>
<dbReference type="STRING" id="1160895.CM19_09000"/>
<dbReference type="InterPro" id="IPR001515">
    <property type="entry name" value="Ribosomal_eL32"/>
</dbReference>
<organism evidence="6 7">
    <name type="scientific">Candidatus Acidianus copahuensis</name>
    <dbReference type="NCBI Taxonomy" id="1160895"/>
    <lineage>
        <taxon>Archaea</taxon>
        <taxon>Thermoproteota</taxon>
        <taxon>Thermoprotei</taxon>
        <taxon>Sulfolobales</taxon>
        <taxon>Sulfolobaceae</taxon>
        <taxon>Acidianus</taxon>
    </lineage>
</organism>
<dbReference type="GO" id="GO:0006412">
    <property type="term" value="P:translation"/>
    <property type="evidence" value="ECO:0007669"/>
    <property type="project" value="InterPro"/>
</dbReference>
<keyword evidence="3" id="KW-0687">Ribonucleoprotein</keyword>
<dbReference type="RefSeq" id="WP_048100022.1">
    <property type="nucleotide sequence ID" value="NZ_JFZT01000047.1"/>
</dbReference>
<evidence type="ECO:0000256" key="4">
    <source>
        <dbReference type="ARBA" id="ARBA00035229"/>
    </source>
</evidence>
<comment type="similarity">
    <text evidence="1">Belongs to the eukaryotic ribosomal protein eL32 family.</text>
</comment>
<dbReference type="EMBL" id="JFZT01000047">
    <property type="protein sequence ID" value="EZQ03846.1"/>
    <property type="molecule type" value="Genomic_DNA"/>
</dbReference>
<dbReference type="Pfam" id="PF01655">
    <property type="entry name" value="Ribosomal_L32e"/>
    <property type="match status" value="1"/>
</dbReference>
<name>A0A031LME1_9CREN</name>
<dbReference type="InterPro" id="IPR036351">
    <property type="entry name" value="Ribosomal_eL32_sf"/>
</dbReference>
<reference evidence="6 7" key="1">
    <citation type="submission" date="2014-03" db="EMBL/GenBank/DDBJ databases">
        <title>Draft genome sequence of the novel thermoacidophilic archaea Acidianus copahuensis ALE1 strain, isolated from Copahue volcanic area in Neuquen Argentina.</title>
        <authorList>
            <person name="Urbieta M.S."/>
            <person name="Rascovan N."/>
            <person name="Castro C."/>
            <person name="Revale S."/>
            <person name="Giaveno M.A."/>
            <person name="Vazquez M.P."/>
            <person name="Donati E.R."/>
        </authorList>
    </citation>
    <scope>NUCLEOTIDE SEQUENCE [LARGE SCALE GENOMIC DNA]</scope>
    <source>
        <strain evidence="6 7">ALE1</strain>
    </source>
</reference>
<dbReference type="CDD" id="cd00513">
    <property type="entry name" value="Ribosomal_L32_L32e"/>
    <property type="match status" value="1"/>
</dbReference>
<sequence length="133" mass="15973">MTNKELKEIRDKKIKYNKILPEFHRYNWDRYFKLERQDKWRHPRGIDNKTRLGLRGYPKLVKIGYRKPKNIRNLHSSGLLQLRISTLRDLERIDNELKSKVIVTIDGRIGLKKKMEIINKAKELGIEVTNGEY</sequence>